<dbReference type="InterPro" id="IPR003660">
    <property type="entry name" value="HAMP_dom"/>
</dbReference>
<comment type="similarity">
    <text evidence="2">Belongs to the methyl-accepting chemotaxis (MCP) protein family.</text>
</comment>
<dbReference type="Pfam" id="PF12729">
    <property type="entry name" value="4HB_MCP_1"/>
    <property type="match status" value="1"/>
</dbReference>
<accession>A0A0N7LXU2</accession>
<evidence type="ECO:0000313" key="10">
    <source>
        <dbReference type="EMBL" id="CUH72868.1"/>
    </source>
</evidence>
<dbReference type="Pfam" id="PF00672">
    <property type="entry name" value="HAMP"/>
    <property type="match status" value="1"/>
</dbReference>
<dbReference type="Proteomes" id="UP000051086">
    <property type="component" value="Unassembled WGS sequence"/>
</dbReference>
<evidence type="ECO:0000256" key="5">
    <source>
        <dbReference type="SAM" id="MobiDB-lite"/>
    </source>
</evidence>
<dbReference type="PANTHER" id="PTHR43531:SF11">
    <property type="entry name" value="METHYL-ACCEPTING CHEMOTAXIS PROTEIN 3"/>
    <property type="match status" value="1"/>
</dbReference>
<evidence type="ECO:0000256" key="1">
    <source>
        <dbReference type="ARBA" id="ARBA00022500"/>
    </source>
</evidence>
<evidence type="ECO:0000259" key="7">
    <source>
        <dbReference type="PROSITE" id="PS50111"/>
    </source>
</evidence>
<keyword evidence="6" id="KW-0812">Transmembrane</keyword>
<keyword evidence="4" id="KW-0175">Coiled coil</keyword>
<feature type="domain" description="Methyl-accepting transducer" evidence="7">
    <location>
        <begin position="300"/>
        <end position="515"/>
    </location>
</feature>
<feature type="region of interest" description="Disordered" evidence="5">
    <location>
        <begin position="542"/>
        <end position="598"/>
    </location>
</feature>
<dbReference type="PANTHER" id="PTHR43531">
    <property type="entry name" value="PROTEIN ICFG"/>
    <property type="match status" value="1"/>
</dbReference>
<sequence length="598" mass="63947">MKVTIKTRLSLTLMALTVVIAGVGLLSVVEMRKMNEAKQQIVARNFQALLEVEELANVHERIQTRIRDYLLVEGRKDRKAIKTELKEITQSRKDQVATATELHQGFALADGITEEQIANVGDKSADHAEGTTSVKAEHELAMLAFLKEYSAISKKIDRVNRNVMQMLGVGGASIAANLLREDNAKNYTRMSALVDDTVVKEKALLKKALAEAEAAYKTTQQILLASIGIGVLIAIIMGQGIVNALSRGMKQAIKLSSEVANGDLSHTVEHKQRNELGDLLDNLNDMVTNLRGVVSNVSEGARYVSTGASQMAEASVGIADGGSKQAGATEDVSASVEEMTANISQTAENAIETEKMALSSAEEARNSGDAVKEAMTSLNTIIDRINVVQEIARQTDLLALNAAVEAARAGEHGRGFSVVASEVRKLAERSQEAAGEISALSSGTQGAAEKAMKMLEGLVPNIERTAELVSNISNANSEISQGMSQINHAITSLDDVTQENNAASEEMSATAEELAAQAQSLTDTVRYFQLEKDEEGDLAERLSQPAEEQAEGSDAAESVAEEAEVAEVAEETISIDLSLDDFDGDDEVDFTPSNTKAA</sequence>
<evidence type="ECO:0000256" key="4">
    <source>
        <dbReference type="SAM" id="Coils"/>
    </source>
</evidence>
<feature type="compositionally biased region" description="Acidic residues" evidence="5">
    <location>
        <begin position="578"/>
        <end position="589"/>
    </location>
</feature>
<evidence type="ECO:0000313" key="12">
    <source>
        <dbReference type="Proteomes" id="UP000051887"/>
    </source>
</evidence>
<organism evidence="10 12">
    <name type="scientific">Thalassovita autumnalis</name>
    <dbReference type="NCBI Taxonomy" id="2072972"/>
    <lineage>
        <taxon>Bacteria</taxon>
        <taxon>Pseudomonadati</taxon>
        <taxon>Pseudomonadota</taxon>
        <taxon>Alphaproteobacteria</taxon>
        <taxon>Rhodobacterales</taxon>
        <taxon>Roseobacteraceae</taxon>
        <taxon>Thalassovita</taxon>
    </lineage>
</organism>
<dbReference type="PRINTS" id="PR00260">
    <property type="entry name" value="CHEMTRNSDUCR"/>
</dbReference>
<evidence type="ECO:0000256" key="6">
    <source>
        <dbReference type="SAM" id="Phobius"/>
    </source>
</evidence>
<dbReference type="Gene3D" id="1.10.287.950">
    <property type="entry name" value="Methyl-accepting chemotaxis protein"/>
    <property type="match status" value="1"/>
</dbReference>
<reference evidence="9 11" key="2">
    <citation type="submission" date="2015-09" db="EMBL/GenBank/DDBJ databases">
        <authorList>
            <person name="Rodrigo-Torres L."/>
            <person name="Arahal D.R."/>
        </authorList>
    </citation>
    <scope>NUCLEOTIDE SEQUENCE [LARGE SCALE GENOMIC DNA]</scope>
    <source>
        <strain evidence="9 11">CECT 5118</strain>
    </source>
</reference>
<keyword evidence="1" id="KW-0145">Chemotaxis</keyword>
<dbReference type="InterPro" id="IPR051310">
    <property type="entry name" value="MCP_chemotaxis"/>
</dbReference>
<protein>
    <submittedName>
        <fullName evidence="10">Serine chemoreceptor protein</fullName>
    </submittedName>
</protein>
<feature type="domain" description="HAMP" evidence="8">
    <location>
        <begin position="243"/>
        <end position="295"/>
    </location>
</feature>
<dbReference type="InterPro" id="IPR004090">
    <property type="entry name" value="Chemotax_Me-accpt_rcpt"/>
</dbReference>
<evidence type="ECO:0000313" key="9">
    <source>
        <dbReference type="EMBL" id="CUH69465.1"/>
    </source>
</evidence>
<dbReference type="SMART" id="SM00283">
    <property type="entry name" value="MA"/>
    <property type="match status" value="1"/>
</dbReference>
<dbReference type="CDD" id="cd06225">
    <property type="entry name" value="HAMP"/>
    <property type="match status" value="1"/>
</dbReference>
<dbReference type="PROSITE" id="PS50885">
    <property type="entry name" value="HAMP"/>
    <property type="match status" value="1"/>
</dbReference>
<dbReference type="EMBL" id="CYSB01000040">
    <property type="protein sequence ID" value="CUH69465.1"/>
    <property type="molecule type" value="Genomic_DNA"/>
</dbReference>
<keyword evidence="10" id="KW-0675">Receptor</keyword>
<evidence type="ECO:0000313" key="11">
    <source>
        <dbReference type="Proteomes" id="UP000051086"/>
    </source>
</evidence>
<keyword evidence="6" id="KW-0472">Membrane</keyword>
<dbReference type="InterPro" id="IPR004089">
    <property type="entry name" value="MCPsignal_dom"/>
</dbReference>
<dbReference type="PROSITE" id="PS50111">
    <property type="entry name" value="CHEMOTAXIS_TRANSDUC_2"/>
    <property type="match status" value="1"/>
</dbReference>
<dbReference type="GO" id="GO:0006935">
    <property type="term" value="P:chemotaxis"/>
    <property type="evidence" value="ECO:0007669"/>
    <property type="project" value="UniProtKB-KW"/>
</dbReference>
<dbReference type="SUPFAM" id="SSF58104">
    <property type="entry name" value="Methyl-accepting chemotaxis protein (MCP) signaling domain"/>
    <property type="match status" value="1"/>
</dbReference>
<evidence type="ECO:0000256" key="2">
    <source>
        <dbReference type="ARBA" id="ARBA00029447"/>
    </source>
</evidence>
<dbReference type="InterPro" id="IPR024478">
    <property type="entry name" value="HlyB_4HB_MCP"/>
</dbReference>
<dbReference type="EMBL" id="CYSC01000035">
    <property type="protein sequence ID" value="CUH72868.1"/>
    <property type="molecule type" value="Genomic_DNA"/>
</dbReference>
<dbReference type="GO" id="GO:0007165">
    <property type="term" value="P:signal transduction"/>
    <property type="evidence" value="ECO:0007669"/>
    <property type="project" value="UniProtKB-KW"/>
</dbReference>
<dbReference type="AlphaFoldDB" id="A0A0N7LXU2"/>
<dbReference type="Pfam" id="PF00015">
    <property type="entry name" value="MCPsignal"/>
    <property type="match status" value="1"/>
</dbReference>
<proteinExistence type="inferred from homology"/>
<keyword evidence="6" id="KW-1133">Transmembrane helix</keyword>
<feature type="coiled-coil region" evidence="4">
    <location>
        <begin position="493"/>
        <end position="524"/>
    </location>
</feature>
<evidence type="ECO:0000259" key="8">
    <source>
        <dbReference type="PROSITE" id="PS50885"/>
    </source>
</evidence>
<keyword evidence="3" id="KW-0807">Transducer</keyword>
<dbReference type="SMART" id="SM00304">
    <property type="entry name" value="HAMP"/>
    <property type="match status" value="1"/>
</dbReference>
<gene>
    <name evidence="10" type="primary">tsr_2</name>
    <name evidence="9" type="synonym">tsr_4</name>
    <name evidence="9" type="ORF">TL5118_03427</name>
    <name evidence="10" type="ORF">TL5120_02667</name>
</gene>
<evidence type="ECO:0000256" key="3">
    <source>
        <dbReference type="PROSITE-ProRule" id="PRU00284"/>
    </source>
</evidence>
<reference evidence="10 12" key="1">
    <citation type="submission" date="2015-09" db="EMBL/GenBank/DDBJ databases">
        <authorList>
            <consortium name="Swine Surveillance"/>
        </authorList>
    </citation>
    <scope>NUCLEOTIDE SEQUENCE [LARGE SCALE GENOMIC DNA]</scope>
    <source>
        <strain evidence="10 12">5120</strain>
    </source>
</reference>
<feature type="transmembrane region" description="Helical" evidence="6">
    <location>
        <begin position="222"/>
        <end position="245"/>
    </location>
</feature>
<feature type="compositionally biased region" description="Acidic residues" evidence="5">
    <location>
        <begin position="559"/>
        <end position="570"/>
    </location>
</feature>
<dbReference type="GO" id="GO:0005886">
    <property type="term" value="C:plasma membrane"/>
    <property type="evidence" value="ECO:0007669"/>
    <property type="project" value="TreeGrafter"/>
</dbReference>
<dbReference type="GO" id="GO:0004888">
    <property type="term" value="F:transmembrane signaling receptor activity"/>
    <property type="evidence" value="ECO:0007669"/>
    <property type="project" value="InterPro"/>
</dbReference>
<dbReference type="Proteomes" id="UP000051887">
    <property type="component" value="Unassembled WGS sequence"/>
</dbReference>
<name>A0A0N7LXU2_9RHOB</name>
<keyword evidence="11" id="KW-1185">Reference proteome</keyword>